<dbReference type="NCBIfam" id="NF037995">
    <property type="entry name" value="TRAP_S1"/>
    <property type="match status" value="1"/>
</dbReference>
<keyword evidence="2" id="KW-0813">Transport</keyword>
<accession>A0A016XIS6</accession>
<dbReference type="Proteomes" id="UP000023268">
    <property type="component" value="Unassembled WGS sequence"/>
</dbReference>
<dbReference type="NCBIfam" id="TIGR00787">
    <property type="entry name" value="dctP"/>
    <property type="match status" value="1"/>
</dbReference>
<reference evidence="5 6" key="1">
    <citation type="submission" date="2014-02" db="EMBL/GenBank/DDBJ databases">
        <title>Draft Genome of Hylemonella gracilis isolated from the Niagara River.</title>
        <authorList>
            <person name="Pawlowski D.R."/>
            <person name="Koudelka G.B."/>
        </authorList>
    </citation>
    <scope>NUCLEOTIDE SEQUENCE [LARGE SCALE GENOMIC DNA]</scope>
    <source>
        <strain evidence="5 6">Niagara R</strain>
    </source>
</reference>
<evidence type="ECO:0000313" key="6">
    <source>
        <dbReference type="Proteomes" id="UP000023268"/>
    </source>
</evidence>
<protein>
    <submittedName>
        <fullName evidence="5">ABC transporter substrate-binding protein</fullName>
    </submittedName>
</protein>
<dbReference type="InterPro" id="IPR038404">
    <property type="entry name" value="TRAP_DctP_sf"/>
</dbReference>
<evidence type="ECO:0000313" key="5">
    <source>
        <dbReference type="EMBL" id="EYC51083.1"/>
    </source>
</evidence>
<feature type="chain" id="PRO_5001491791" evidence="4">
    <location>
        <begin position="25"/>
        <end position="337"/>
    </location>
</feature>
<proteinExistence type="inferred from homology"/>
<dbReference type="Pfam" id="PF03480">
    <property type="entry name" value="DctP"/>
    <property type="match status" value="1"/>
</dbReference>
<dbReference type="GO" id="GO:0055085">
    <property type="term" value="P:transmembrane transport"/>
    <property type="evidence" value="ECO:0007669"/>
    <property type="project" value="InterPro"/>
</dbReference>
<dbReference type="InterPro" id="IPR018389">
    <property type="entry name" value="DctP_fam"/>
</dbReference>
<evidence type="ECO:0000256" key="1">
    <source>
        <dbReference type="ARBA" id="ARBA00009023"/>
    </source>
</evidence>
<evidence type="ECO:0000256" key="2">
    <source>
        <dbReference type="ARBA" id="ARBA00022448"/>
    </source>
</evidence>
<dbReference type="CDD" id="cd13679">
    <property type="entry name" value="PBP2_TRAP_YiaO_like"/>
    <property type="match status" value="1"/>
</dbReference>
<evidence type="ECO:0000256" key="4">
    <source>
        <dbReference type="SAM" id="SignalP"/>
    </source>
</evidence>
<evidence type="ECO:0000256" key="3">
    <source>
        <dbReference type="ARBA" id="ARBA00022729"/>
    </source>
</evidence>
<dbReference type="InterPro" id="IPR004682">
    <property type="entry name" value="TRAP_DctP"/>
</dbReference>
<dbReference type="PIRSF" id="PIRSF006470">
    <property type="entry name" value="DctB"/>
    <property type="match status" value="1"/>
</dbReference>
<dbReference type="AlphaFoldDB" id="A0A016XIS6"/>
<dbReference type="EMBL" id="JEMG01000001">
    <property type="protein sequence ID" value="EYC51083.1"/>
    <property type="molecule type" value="Genomic_DNA"/>
</dbReference>
<gene>
    <name evidence="5" type="ORF">AZ34_08335</name>
</gene>
<comment type="caution">
    <text evidence="5">The sequence shown here is derived from an EMBL/GenBank/DDBJ whole genome shotgun (WGS) entry which is preliminary data.</text>
</comment>
<feature type="signal peptide" evidence="4">
    <location>
        <begin position="1"/>
        <end position="24"/>
    </location>
</feature>
<dbReference type="PANTHER" id="PTHR33376:SF7">
    <property type="entry name" value="C4-DICARBOXYLATE-BINDING PROTEIN DCTB"/>
    <property type="match status" value="1"/>
</dbReference>
<name>A0A016XIS6_9BURK</name>
<dbReference type="STRING" id="1458275.AZ34_08335"/>
<keyword evidence="3 4" id="KW-0732">Signal</keyword>
<comment type="similarity">
    <text evidence="1">Belongs to the bacterial solute-binding protein 7 family.</text>
</comment>
<organism evidence="5 6">
    <name type="scientific">Hylemonella gracilis str. Niagara R</name>
    <dbReference type="NCBI Taxonomy" id="1458275"/>
    <lineage>
        <taxon>Bacteria</taxon>
        <taxon>Pseudomonadati</taxon>
        <taxon>Pseudomonadota</taxon>
        <taxon>Betaproteobacteria</taxon>
        <taxon>Burkholderiales</taxon>
        <taxon>Comamonadaceae</taxon>
        <taxon>Hylemonella</taxon>
    </lineage>
</organism>
<sequence>MFKTALLGATLMLSSALAASAAHAQDIQERTIKFGHLNNPGHPTSLGVRKFAEIVTTKSGGKIKVQEFASSQLGNELQQQSALQGGVQEMLVASTTSLNGIVKEFGLLDFPFLFANAQQADALVDGPLGKMLAAKLPEKGVVVLGFFDLGFRNVTNSKRPITKGSDLEGLKLRVIPNPVFLETFKTFKANPVPMAFAELYGALESKAVDGQENPFAVIESSKIYEVQKYVSGTNHVYATNPIQISKRFWDRLSPVEQKLLQDAAIEAQNWQRTVSREVSGKALGELKAKGMIYNDIAPAELARMRAEVRPVYEKFSAAYDPAIVTLFKAELERISKL</sequence>
<dbReference type="Gene3D" id="3.40.190.170">
    <property type="entry name" value="Bacterial extracellular solute-binding protein, family 7"/>
    <property type="match status" value="1"/>
</dbReference>
<dbReference type="eggNOG" id="COG1638">
    <property type="taxonomic scope" value="Bacteria"/>
</dbReference>
<dbReference type="GO" id="GO:0030288">
    <property type="term" value="C:outer membrane-bounded periplasmic space"/>
    <property type="evidence" value="ECO:0007669"/>
    <property type="project" value="InterPro"/>
</dbReference>
<dbReference type="PANTHER" id="PTHR33376">
    <property type="match status" value="1"/>
</dbReference>